<keyword evidence="7" id="KW-1185">Reference proteome</keyword>
<keyword evidence="2 4" id="KW-0238">DNA-binding</keyword>
<dbReference type="OrthoDB" id="5242433at2"/>
<dbReference type="Pfam" id="PF00440">
    <property type="entry name" value="TetR_N"/>
    <property type="match status" value="1"/>
</dbReference>
<dbReference type="STRING" id="545619.SAMN04489860_0957"/>
<protein>
    <submittedName>
        <fullName evidence="6">Regulatory protein, tetR family</fullName>
    </submittedName>
</protein>
<proteinExistence type="predicted"/>
<dbReference type="Proteomes" id="UP000185663">
    <property type="component" value="Chromosome I"/>
</dbReference>
<keyword evidence="3" id="KW-0804">Transcription</keyword>
<reference evidence="6 7" key="1">
    <citation type="submission" date="2016-10" db="EMBL/GenBank/DDBJ databases">
        <authorList>
            <person name="de Groot N.N."/>
        </authorList>
    </citation>
    <scope>NUCLEOTIDE SEQUENCE [LARGE SCALE GENOMIC DNA]</scope>
    <source>
        <strain evidence="6 7">DSM 22126</strain>
    </source>
</reference>
<evidence type="ECO:0000259" key="5">
    <source>
        <dbReference type="PROSITE" id="PS50977"/>
    </source>
</evidence>
<dbReference type="InterPro" id="IPR009057">
    <property type="entry name" value="Homeodomain-like_sf"/>
</dbReference>
<dbReference type="PROSITE" id="PS50977">
    <property type="entry name" value="HTH_TETR_2"/>
    <property type="match status" value="1"/>
</dbReference>
<dbReference type="RefSeq" id="WP_083371777.1">
    <property type="nucleotide sequence ID" value="NZ_LT629776.1"/>
</dbReference>
<evidence type="ECO:0000256" key="1">
    <source>
        <dbReference type="ARBA" id="ARBA00023015"/>
    </source>
</evidence>
<evidence type="ECO:0000313" key="7">
    <source>
        <dbReference type="Proteomes" id="UP000185663"/>
    </source>
</evidence>
<dbReference type="SUPFAM" id="SSF46689">
    <property type="entry name" value="Homeodomain-like"/>
    <property type="match status" value="1"/>
</dbReference>
<feature type="DNA-binding region" description="H-T-H motif" evidence="4">
    <location>
        <begin position="30"/>
        <end position="49"/>
    </location>
</feature>
<dbReference type="GO" id="GO:0000976">
    <property type="term" value="F:transcription cis-regulatory region binding"/>
    <property type="evidence" value="ECO:0007669"/>
    <property type="project" value="TreeGrafter"/>
</dbReference>
<evidence type="ECO:0000256" key="4">
    <source>
        <dbReference type="PROSITE-ProRule" id="PRU00335"/>
    </source>
</evidence>
<sequence>MSRMPVEERRAQLIDAGLRIAARDGVEAVTIRGVAAEAGASLGVVHYCFADKDDLLVAMGLSMALVSSDPVRDALLAAPDIYALAHAGADGLLEGLLARRHMRLLTFEFATTGARNRALRPVAQTHLDQTWTMTYDILDRIREIAGVTYDIPLDRLARNVAAWIDGVELSWLVEQDDDAARVAFHDIADYVVSLAVKK</sequence>
<gene>
    <name evidence="6" type="ORF">SAMN04489860_0957</name>
</gene>
<dbReference type="InterPro" id="IPR050109">
    <property type="entry name" value="HTH-type_TetR-like_transc_reg"/>
</dbReference>
<evidence type="ECO:0000256" key="3">
    <source>
        <dbReference type="ARBA" id="ARBA00023163"/>
    </source>
</evidence>
<dbReference type="PANTHER" id="PTHR30055:SF234">
    <property type="entry name" value="HTH-TYPE TRANSCRIPTIONAL REGULATOR BETI"/>
    <property type="match status" value="1"/>
</dbReference>
<dbReference type="Gene3D" id="1.10.357.10">
    <property type="entry name" value="Tetracycline Repressor, domain 2"/>
    <property type="match status" value="1"/>
</dbReference>
<dbReference type="PANTHER" id="PTHR30055">
    <property type="entry name" value="HTH-TYPE TRANSCRIPTIONAL REGULATOR RUTR"/>
    <property type="match status" value="1"/>
</dbReference>
<dbReference type="AlphaFoldDB" id="A0A1H1Q1K9"/>
<dbReference type="SUPFAM" id="SSF48498">
    <property type="entry name" value="Tetracyclin repressor-like, C-terminal domain"/>
    <property type="match status" value="1"/>
</dbReference>
<accession>A0A1H1Q1K9</accession>
<dbReference type="eggNOG" id="COG1309">
    <property type="taxonomic scope" value="Bacteria"/>
</dbReference>
<feature type="domain" description="HTH tetR-type" evidence="5">
    <location>
        <begin position="7"/>
        <end position="67"/>
    </location>
</feature>
<organism evidence="6 7">
    <name type="scientific">Paraoerskovia marina</name>
    <dbReference type="NCBI Taxonomy" id="545619"/>
    <lineage>
        <taxon>Bacteria</taxon>
        <taxon>Bacillati</taxon>
        <taxon>Actinomycetota</taxon>
        <taxon>Actinomycetes</taxon>
        <taxon>Micrococcales</taxon>
        <taxon>Cellulomonadaceae</taxon>
        <taxon>Paraoerskovia</taxon>
    </lineage>
</organism>
<evidence type="ECO:0000256" key="2">
    <source>
        <dbReference type="ARBA" id="ARBA00023125"/>
    </source>
</evidence>
<dbReference type="EMBL" id="LT629776">
    <property type="protein sequence ID" value="SDS17147.1"/>
    <property type="molecule type" value="Genomic_DNA"/>
</dbReference>
<dbReference type="InterPro" id="IPR036271">
    <property type="entry name" value="Tet_transcr_reg_TetR-rel_C_sf"/>
</dbReference>
<dbReference type="GO" id="GO:0003700">
    <property type="term" value="F:DNA-binding transcription factor activity"/>
    <property type="evidence" value="ECO:0007669"/>
    <property type="project" value="TreeGrafter"/>
</dbReference>
<keyword evidence="1" id="KW-0805">Transcription regulation</keyword>
<name>A0A1H1Q1K9_9CELL</name>
<dbReference type="InterPro" id="IPR001647">
    <property type="entry name" value="HTH_TetR"/>
</dbReference>
<evidence type="ECO:0000313" key="6">
    <source>
        <dbReference type="EMBL" id="SDS17147.1"/>
    </source>
</evidence>